<keyword evidence="2" id="KW-1185">Reference proteome</keyword>
<accession>A0A081XIA5</accession>
<evidence type="ECO:0000313" key="2">
    <source>
        <dbReference type="Proteomes" id="UP000028341"/>
    </source>
</evidence>
<protein>
    <submittedName>
        <fullName evidence="1">Uncharacterized protein</fullName>
    </submittedName>
</protein>
<organism evidence="1 2">
    <name type="scientific">Streptomyces toyocaensis</name>
    <dbReference type="NCBI Taxonomy" id="55952"/>
    <lineage>
        <taxon>Bacteria</taxon>
        <taxon>Bacillati</taxon>
        <taxon>Actinomycetota</taxon>
        <taxon>Actinomycetes</taxon>
        <taxon>Kitasatosporales</taxon>
        <taxon>Streptomycetaceae</taxon>
        <taxon>Streptomyces</taxon>
    </lineage>
</organism>
<dbReference type="AlphaFoldDB" id="A0A081XIA5"/>
<proteinExistence type="predicted"/>
<evidence type="ECO:0000313" key="1">
    <source>
        <dbReference type="EMBL" id="KES03278.1"/>
    </source>
</evidence>
<dbReference type="EMBL" id="JFCB01000046">
    <property type="protein sequence ID" value="KES03278.1"/>
    <property type="molecule type" value="Genomic_DNA"/>
</dbReference>
<sequence length="64" mass="7028">MAADLRSCAERPVGRARRAKVQELIERLIAEGRVRYAVALARKVIQNHFSAVAAPQSCSGPLRL</sequence>
<reference evidence="1 2" key="1">
    <citation type="submission" date="2014-02" db="EMBL/GenBank/DDBJ databases">
        <title>The genome announcement of Streptomyces toyocaensis NRRL15009.</title>
        <authorList>
            <person name="Hong H.-J."/>
            <person name="Kwun M.J."/>
        </authorList>
    </citation>
    <scope>NUCLEOTIDE SEQUENCE [LARGE SCALE GENOMIC DNA]</scope>
    <source>
        <strain evidence="1 2">NRRL 15009</strain>
    </source>
</reference>
<name>A0A081XIA5_STRTO</name>
<dbReference type="OrthoDB" id="3989267at2"/>
<comment type="caution">
    <text evidence="1">The sequence shown here is derived from an EMBL/GenBank/DDBJ whole genome shotgun (WGS) entry which is preliminary data.</text>
</comment>
<dbReference type="RefSeq" id="WP_037940590.1">
    <property type="nucleotide sequence ID" value="NZ_JBFADL010000039.1"/>
</dbReference>
<gene>
    <name evidence="1" type="ORF">BU52_31265</name>
</gene>
<dbReference type="Proteomes" id="UP000028341">
    <property type="component" value="Unassembled WGS sequence"/>
</dbReference>
<dbReference type="STRING" id="55952.BU52_31265"/>